<feature type="chain" id="PRO_5045596475" evidence="1">
    <location>
        <begin position="19"/>
        <end position="308"/>
    </location>
</feature>
<dbReference type="EMBL" id="BAABGA010000120">
    <property type="protein sequence ID" value="GAA4472334.1"/>
    <property type="molecule type" value="Genomic_DNA"/>
</dbReference>
<evidence type="ECO:0000256" key="1">
    <source>
        <dbReference type="SAM" id="SignalP"/>
    </source>
</evidence>
<feature type="signal peptide" evidence="1">
    <location>
        <begin position="1"/>
        <end position="18"/>
    </location>
</feature>
<feature type="domain" description="SLA1 homology" evidence="2">
    <location>
        <begin position="22"/>
        <end position="76"/>
    </location>
</feature>
<keyword evidence="1" id="KW-0732">Signal</keyword>
<sequence>MRIFSTLLVLVCSWSMTAASVDAREWSSLDGQFKIDADVIAFNDSTVVLKRKSGKLVAVELAELSQQDRDYVASKETRDAFRKSADQMQTWTSVDGMMIRGRVLAYGKKDLEVQRKKGNVLINGQPFSRIDPLHQKLVLKIISHLEGAKIQEESQLTAWAKKTLAAKPKTYPLEGVLMQLESGDEISVPFFLFDKTDLAVLQPGWEHWRSQTEDEAARERESLMVQTSAMQYQLEKQQNYQIERMKLDMLAAATGLTSIWEVMLEPRQGVYGRRTSVIVTARNSDIATHMVTARYPGYAVIGVRRANR</sequence>
<gene>
    <name evidence="3" type="ORF">GCM10023156_68590</name>
</gene>
<organism evidence="3 4">
    <name type="scientific">Novipirellula rosea</name>
    <dbReference type="NCBI Taxonomy" id="1031540"/>
    <lineage>
        <taxon>Bacteria</taxon>
        <taxon>Pseudomonadati</taxon>
        <taxon>Planctomycetota</taxon>
        <taxon>Planctomycetia</taxon>
        <taxon>Pirellulales</taxon>
        <taxon>Pirellulaceae</taxon>
        <taxon>Novipirellula</taxon>
    </lineage>
</organism>
<keyword evidence="4" id="KW-1185">Reference proteome</keyword>
<reference evidence="4" key="1">
    <citation type="journal article" date="2019" name="Int. J. Syst. Evol. Microbiol.">
        <title>The Global Catalogue of Microorganisms (GCM) 10K type strain sequencing project: providing services to taxonomists for standard genome sequencing and annotation.</title>
        <authorList>
            <consortium name="The Broad Institute Genomics Platform"/>
            <consortium name="The Broad Institute Genome Sequencing Center for Infectious Disease"/>
            <person name="Wu L."/>
            <person name="Ma J."/>
        </authorList>
    </citation>
    <scope>NUCLEOTIDE SEQUENCE [LARGE SCALE GENOMIC DNA]</scope>
    <source>
        <strain evidence="4">JCM 17759</strain>
    </source>
</reference>
<evidence type="ECO:0000313" key="3">
    <source>
        <dbReference type="EMBL" id="GAA4472334.1"/>
    </source>
</evidence>
<proteinExistence type="predicted"/>
<dbReference type="InterPro" id="IPR007131">
    <property type="entry name" value="SHD1"/>
</dbReference>
<dbReference type="Proteomes" id="UP001500840">
    <property type="component" value="Unassembled WGS sequence"/>
</dbReference>
<evidence type="ECO:0000313" key="4">
    <source>
        <dbReference type="Proteomes" id="UP001500840"/>
    </source>
</evidence>
<dbReference type="Gene3D" id="2.30.30.700">
    <property type="entry name" value="SLA1 homology domain 1"/>
    <property type="match status" value="1"/>
</dbReference>
<dbReference type="RefSeq" id="WP_345328260.1">
    <property type="nucleotide sequence ID" value="NZ_BAABGA010000120.1"/>
</dbReference>
<protein>
    <submittedName>
        <fullName evidence="3">SHD1 domain-containing protein</fullName>
    </submittedName>
</protein>
<name>A0ABP8NVL1_9BACT</name>
<comment type="caution">
    <text evidence="3">The sequence shown here is derived from an EMBL/GenBank/DDBJ whole genome shotgun (WGS) entry which is preliminary data.</text>
</comment>
<dbReference type="Pfam" id="PF03983">
    <property type="entry name" value="SHD1"/>
    <property type="match status" value="1"/>
</dbReference>
<accession>A0ABP8NVL1</accession>
<evidence type="ECO:0000259" key="2">
    <source>
        <dbReference type="Pfam" id="PF03983"/>
    </source>
</evidence>